<dbReference type="RefSeq" id="WP_092320387.1">
    <property type="nucleotide sequence ID" value="NZ_FNTJ01000002.1"/>
</dbReference>
<protein>
    <submittedName>
        <fullName evidence="1">Phage tail assembly chaperone protein, E, or 41 or 14</fullName>
    </submittedName>
</protein>
<evidence type="ECO:0000313" key="2">
    <source>
        <dbReference type="Proteomes" id="UP000198982"/>
    </source>
</evidence>
<evidence type="ECO:0000313" key="1">
    <source>
        <dbReference type="EMBL" id="SED12359.1"/>
    </source>
</evidence>
<organism evidence="1 2">
    <name type="scientific">Pseudomonas saponiphila</name>
    <dbReference type="NCBI Taxonomy" id="556534"/>
    <lineage>
        <taxon>Bacteria</taxon>
        <taxon>Pseudomonadati</taxon>
        <taxon>Pseudomonadota</taxon>
        <taxon>Gammaproteobacteria</taxon>
        <taxon>Pseudomonadales</taxon>
        <taxon>Pseudomonadaceae</taxon>
        <taxon>Pseudomonas</taxon>
    </lineage>
</organism>
<gene>
    <name evidence="1" type="ORF">SAMN05216178_6328</name>
</gene>
<dbReference type="InterPro" id="IPR019289">
    <property type="entry name" value="Phage_tail_E/E"/>
</dbReference>
<sequence length="100" mass="10945">MTQAKKTPAWMTLSTDSVVVALTKAVELNGVQCDKITLRAPTVRDVRAANIAAGGDDEQRELALFSSLAEVGSKDLEGMTLKDYQRLQAGYFRLVQDDEL</sequence>
<keyword evidence="2" id="KW-1185">Reference proteome</keyword>
<name>A0A1H4Y387_9PSED</name>
<proteinExistence type="predicted"/>
<dbReference type="AlphaFoldDB" id="A0A1H4Y387"/>
<accession>A0A1H4Y387</accession>
<dbReference type="EMBL" id="FNTJ01000002">
    <property type="protein sequence ID" value="SED12359.1"/>
    <property type="molecule type" value="Genomic_DNA"/>
</dbReference>
<reference evidence="2" key="1">
    <citation type="submission" date="2016-10" db="EMBL/GenBank/DDBJ databases">
        <authorList>
            <person name="Varghese N."/>
            <person name="Submissions S."/>
        </authorList>
    </citation>
    <scope>NUCLEOTIDE SEQUENCE [LARGE SCALE GENOMIC DNA]</scope>
    <source>
        <strain evidence="2">DSM 9751</strain>
    </source>
</reference>
<dbReference type="Pfam" id="PF10109">
    <property type="entry name" value="Phage_TAC_7"/>
    <property type="match status" value="1"/>
</dbReference>
<dbReference type="Proteomes" id="UP000198982">
    <property type="component" value="Unassembled WGS sequence"/>
</dbReference>